<protein>
    <submittedName>
        <fullName evidence="2">Uncharacterized protein</fullName>
    </submittedName>
</protein>
<feature type="compositionally biased region" description="Basic and acidic residues" evidence="1">
    <location>
        <begin position="97"/>
        <end position="106"/>
    </location>
</feature>
<comment type="caution">
    <text evidence="2">The sequence shown here is derived from an EMBL/GenBank/DDBJ whole genome shotgun (WGS) entry which is preliminary data.</text>
</comment>
<keyword evidence="3" id="KW-1185">Reference proteome</keyword>
<reference evidence="2 3" key="1">
    <citation type="journal article" date="2022" name="bioRxiv">
        <title>Genomics of Preaxostyla Flagellates Illuminates Evolutionary Transitions and the Path Towards Mitochondrial Loss.</title>
        <authorList>
            <person name="Novak L.V.F."/>
            <person name="Treitli S.C."/>
            <person name="Pyrih J."/>
            <person name="Halakuc P."/>
            <person name="Pipaliya S.V."/>
            <person name="Vacek V."/>
            <person name="Brzon O."/>
            <person name="Soukal P."/>
            <person name="Eme L."/>
            <person name="Dacks J.B."/>
            <person name="Karnkowska A."/>
            <person name="Elias M."/>
            <person name="Hampl V."/>
        </authorList>
    </citation>
    <scope>NUCLEOTIDE SEQUENCE [LARGE SCALE GENOMIC DNA]</scope>
    <source>
        <strain evidence="2">NAU3</strain>
        <tissue evidence="2">Gut</tissue>
    </source>
</reference>
<proteinExistence type="predicted"/>
<dbReference type="EMBL" id="JARBJD010000200">
    <property type="protein sequence ID" value="KAK2947463.1"/>
    <property type="molecule type" value="Genomic_DNA"/>
</dbReference>
<organism evidence="2 3">
    <name type="scientific">Blattamonas nauphoetae</name>
    <dbReference type="NCBI Taxonomy" id="2049346"/>
    <lineage>
        <taxon>Eukaryota</taxon>
        <taxon>Metamonada</taxon>
        <taxon>Preaxostyla</taxon>
        <taxon>Oxymonadida</taxon>
        <taxon>Blattamonas</taxon>
    </lineage>
</organism>
<sequence length="106" mass="11814">MREWKDEEVRALVIPLMRAVGIDVKKFSPYSLEHPGISCRVMSGESNSSTAHAVRLSQKLGMMESHILLPVHTDAQKNQDESESDDDSEAVLPTPHSSERRRTGSV</sequence>
<gene>
    <name evidence="2" type="ORF">BLNAU_17613</name>
</gene>
<evidence type="ECO:0000256" key="1">
    <source>
        <dbReference type="SAM" id="MobiDB-lite"/>
    </source>
</evidence>
<feature type="region of interest" description="Disordered" evidence="1">
    <location>
        <begin position="69"/>
        <end position="106"/>
    </location>
</feature>
<evidence type="ECO:0000313" key="2">
    <source>
        <dbReference type="EMBL" id="KAK2947463.1"/>
    </source>
</evidence>
<name>A0ABQ9X776_9EUKA</name>
<evidence type="ECO:0000313" key="3">
    <source>
        <dbReference type="Proteomes" id="UP001281761"/>
    </source>
</evidence>
<dbReference type="Proteomes" id="UP001281761">
    <property type="component" value="Unassembled WGS sequence"/>
</dbReference>
<accession>A0ABQ9X776</accession>